<evidence type="ECO:0000256" key="5">
    <source>
        <dbReference type="ARBA" id="ARBA00022448"/>
    </source>
</evidence>
<feature type="transmembrane region" description="Helical" evidence="26">
    <location>
        <begin position="87"/>
        <end position="108"/>
    </location>
</feature>
<comment type="catalytic activity">
    <reaction evidence="18">
        <text>N-acetyl-L-aspartyl-L-glutamate(out) = N-acetyl-L-aspartyl-L-glutamate(in)</text>
        <dbReference type="Rhea" id="RHEA:72599"/>
        <dbReference type="ChEBI" id="CHEBI:76931"/>
    </reaction>
    <physiologicalReaction direction="left-to-right" evidence="18">
        <dbReference type="Rhea" id="RHEA:72600"/>
    </physiologicalReaction>
</comment>
<feature type="transmembrane region" description="Helical" evidence="26">
    <location>
        <begin position="260"/>
        <end position="281"/>
    </location>
</feature>
<keyword evidence="29" id="KW-1185">Reference proteome</keyword>
<dbReference type="EMBL" id="LIAE01010543">
    <property type="protein sequence ID" value="PAV59080.1"/>
    <property type="molecule type" value="Genomic_DNA"/>
</dbReference>
<evidence type="ECO:0000256" key="2">
    <source>
        <dbReference type="ARBA" id="ARBA00004554"/>
    </source>
</evidence>
<keyword evidence="8" id="KW-0769">Symport</keyword>
<evidence type="ECO:0000313" key="28">
    <source>
        <dbReference type="EMBL" id="PAV59080.1"/>
    </source>
</evidence>
<dbReference type="InterPro" id="IPR011701">
    <property type="entry name" value="MFS"/>
</dbReference>
<dbReference type="InterPro" id="IPR050382">
    <property type="entry name" value="MFS_Na/Anion_cotransporter"/>
</dbReference>
<dbReference type="PROSITE" id="PS51257">
    <property type="entry name" value="PROKAR_LIPOPROTEIN"/>
    <property type="match status" value="1"/>
</dbReference>
<evidence type="ECO:0000259" key="27">
    <source>
        <dbReference type="PROSITE" id="PS50850"/>
    </source>
</evidence>
<evidence type="ECO:0000256" key="12">
    <source>
        <dbReference type="ARBA" id="ARBA00023180"/>
    </source>
</evidence>
<feature type="transmembrane region" description="Helical" evidence="26">
    <location>
        <begin position="139"/>
        <end position="160"/>
    </location>
</feature>
<comment type="catalytic activity">
    <reaction evidence="16">
        <text>L-aspartate(out) = L-aspartate(in)</text>
        <dbReference type="Rhea" id="RHEA:66332"/>
        <dbReference type="ChEBI" id="CHEBI:29991"/>
    </reaction>
    <physiologicalReaction direction="left-to-right" evidence="16">
        <dbReference type="Rhea" id="RHEA:66333"/>
    </physiologicalReaction>
</comment>
<evidence type="ECO:0000256" key="25">
    <source>
        <dbReference type="ARBA" id="ARBA00081925"/>
    </source>
</evidence>
<evidence type="ECO:0000256" key="11">
    <source>
        <dbReference type="ARBA" id="ARBA00023136"/>
    </source>
</evidence>
<gene>
    <name evidence="28" type="ORF">WR25_10777</name>
</gene>
<keyword evidence="13" id="KW-0458">Lysosome</keyword>
<evidence type="ECO:0000256" key="21">
    <source>
        <dbReference type="ARBA" id="ARBA00056891"/>
    </source>
</evidence>
<dbReference type="Pfam" id="PF07690">
    <property type="entry name" value="MFS_1"/>
    <property type="match status" value="1"/>
</dbReference>
<evidence type="ECO:0000256" key="4">
    <source>
        <dbReference type="ARBA" id="ARBA00004656"/>
    </source>
</evidence>
<comment type="caution">
    <text evidence="28">The sequence shown here is derived from an EMBL/GenBank/DDBJ whole genome shotgun (WGS) entry which is preliminary data.</text>
</comment>
<evidence type="ECO:0000256" key="10">
    <source>
        <dbReference type="ARBA" id="ARBA00023018"/>
    </source>
</evidence>
<evidence type="ECO:0000256" key="8">
    <source>
        <dbReference type="ARBA" id="ARBA00022847"/>
    </source>
</evidence>
<feature type="transmembrane region" description="Helical" evidence="26">
    <location>
        <begin position="301"/>
        <end position="326"/>
    </location>
</feature>
<sequence length="490" mass="52717">METNIAKPKMVPSTRFGLAFVMFFGCLFSYAMRTNMSMAIVCMVAPDNSTDSNKTSKCVSASSLDKDENEKPAMIGEFHWSKDMQGVILGSFFYGYIFSQVLGGYLASNFGGKRVILATILGSSILTLVNPVAAYTHVYVLVALRALIGFLQGATFPAMHTMWSVWGPPSEISVLTAITYAGAQIGNVVVLPLAGFLCENLGWASIFYVIGVGGIIWCAVWAYFVSDSPSTHKRISTEEREYIVKSCEASMGAHSGKPRATPWVSILTSLPIWACWFGHFAGDWASYTMALSLPSFLKDVLGLELSSLGALASIPYVAYFAAINLAGFAADKIRSKNILSTVNTRRAAMIIALIGQAIFLILASFCQCGQDMLVIVLITIAMFLSGFQYAGFVVNYLDVAPPFSGTVMGIGNTISSLAGFLSPYVTAQIVREGVQSEWQIVFFISGGILVIGALVFSIFASGSVQEWAKSEPTALGTEMAPLKSKEEANA</sequence>
<evidence type="ECO:0000256" key="13">
    <source>
        <dbReference type="ARBA" id="ARBA00023228"/>
    </source>
</evidence>
<evidence type="ECO:0000256" key="23">
    <source>
        <dbReference type="ARBA" id="ARBA00080244"/>
    </source>
</evidence>
<dbReference type="PANTHER" id="PTHR11662:SF399">
    <property type="entry name" value="FI19708P1-RELATED"/>
    <property type="match status" value="1"/>
</dbReference>
<feature type="transmembrane region" description="Helical" evidence="26">
    <location>
        <begin position="438"/>
        <end position="460"/>
    </location>
</feature>
<protein>
    <recommendedName>
        <fullName evidence="22">Sialin</fullName>
    </recommendedName>
    <alternativeName>
        <fullName evidence="25">H(+)/nitrate cotransporter</fullName>
    </alternativeName>
    <alternativeName>
        <fullName evidence="23">H(+)/sialic acid cotransporter</fullName>
    </alternativeName>
    <alternativeName>
        <fullName evidence="24">Vesicular excitatory amino acid transporter</fullName>
    </alternativeName>
</protein>
<dbReference type="GO" id="GO:0016323">
    <property type="term" value="C:basolateral plasma membrane"/>
    <property type="evidence" value="ECO:0007669"/>
    <property type="project" value="UniProtKB-SubCell"/>
</dbReference>
<dbReference type="EMBL" id="LIAE01010543">
    <property type="protein sequence ID" value="PAV59079.1"/>
    <property type="molecule type" value="Genomic_DNA"/>
</dbReference>
<dbReference type="GO" id="GO:0015293">
    <property type="term" value="F:symporter activity"/>
    <property type="evidence" value="ECO:0007669"/>
    <property type="project" value="UniProtKB-KW"/>
</dbReference>
<evidence type="ECO:0000256" key="17">
    <source>
        <dbReference type="ARBA" id="ARBA00050625"/>
    </source>
</evidence>
<evidence type="ECO:0000256" key="16">
    <source>
        <dbReference type="ARBA" id="ARBA00050554"/>
    </source>
</evidence>
<dbReference type="PROSITE" id="PS50850">
    <property type="entry name" value="MFS"/>
    <property type="match status" value="1"/>
</dbReference>
<evidence type="ECO:0000313" key="29">
    <source>
        <dbReference type="Proteomes" id="UP000218231"/>
    </source>
</evidence>
<evidence type="ECO:0000256" key="6">
    <source>
        <dbReference type="ARBA" id="ARBA00022475"/>
    </source>
</evidence>
<keyword evidence="5" id="KW-0813">Transport</keyword>
<comment type="subcellular location">
    <subcellularLocation>
        <location evidence="2">Basolateral cell membrane</location>
        <topology evidence="2">Multi-pass membrane protein</topology>
    </subcellularLocation>
    <subcellularLocation>
        <location evidence="3">Cytoplasmic vesicle</location>
        <location evidence="3">Secretory vesicle membrane</location>
        <topology evidence="3">Multi-pass membrane protein</topology>
    </subcellularLocation>
    <subcellularLocation>
        <location evidence="1">Cytoplasmic vesicle</location>
        <location evidence="1">Secretory vesicle</location>
        <location evidence="1">Synaptic vesicle membrane</location>
    </subcellularLocation>
    <subcellularLocation>
        <location evidence="4">Lysosome membrane</location>
    </subcellularLocation>
</comment>
<feature type="transmembrane region" description="Helical" evidence="26">
    <location>
        <begin position="172"/>
        <end position="197"/>
    </location>
</feature>
<dbReference type="GO" id="GO:0005765">
    <property type="term" value="C:lysosomal membrane"/>
    <property type="evidence" value="ECO:0007669"/>
    <property type="project" value="UniProtKB-SubCell"/>
</dbReference>
<evidence type="ECO:0000256" key="15">
    <source>
        <dbReference type="ARBA" id="ARBA00050101"/>
    </source>
</evidence>
<evidence type="ECO:0000256" key="7">
    <source>
        <dbReference type="ARBA" id="ARBA00022692"/>
    </source>
</evidence>
<comment type="catalytic activity">
    <reaction evidence="17">
        <text>N-acetylneuraminate(in) + H(+)(in) = N-acetylneuraminate(out) + H(+)(out)</text>
        <dbReference type="Rhea" id="RHEA:28987"/>
        <dbReference type="ChEBI" id="CHEBI:15378"/>
        <dbReference type="ChEBI" id="CHEBI:35418"/>
    </reaction>
    <physiologicalReaction direction="right-to-left" evidence="17">
        <dbReference type="Rhea" id="RHEA:28989"/>
    </physiologicalReaction>
</comment>
<feature type="transmembrane region" description="Helical" evidence="26">
    <location>
        <begin position="115"/>
        <end position="133"/>
    </location>
</feature>
<accession>A0A2A2JBC9</accession>
<keyword evidence="9 26" id="KW-1133">Transmembrane helix</keyword>
<evidence type="ECO:0000256" key="1">
    <source>
        <dbReference type="ARBA" id="ARBA00004432"/>
    </source>
</evidence>
<feature type="transmembrane region" description="Helical" evidence="26">
    <location>
        <begin position="203"/>
        <end position="224"/>
    </location>
</feature>
<dbReference type="SUPFAM" id="SSF103473">
    <property type="entry name" value="MFS general substrate transporter"/>
    <property type="match status" value="1"/>
</dbReference>
<comment type="catalytic activity">
    <reaction evidence="19">
        <text>L-glutamate(out) = L-glutamate(in)</text>
        <dbReference type="Rhea" id="RHEA:66336"/>
        <dbReference type="ChEBI" id="CHEBI:29985"/>
    </reaction>
    <physiologicalReaction direction="left-to-right" evidence="19">
        <dbReference type="Rhea" id="RHEA:66337"/>
    </physiologicalReaction>
</comment>
<feature type="transmembrane region" description="Helical" evidence="26">
    <location>
        <begin position="406"/>
        <end position="426"/>
    </location>
</feature>
<organism evidence="28 29">
    <name type="scientific">Diploscapter pachys</name>
    <dbReference type="NCBI Taxonomy" id="2018661"/>
    <lineage>
        <taxon>Eukaryota</taxon>
        <taxon>Metazoa</taxon>
        <taxon>Ecdysozoa</taxon>
        <taxon>Nematoda</taxon>
        <taxon>Chromadorea</taxon>
        <taxon>Rhabditida</taxon>
        <taxon>Rhabditina</taxon>
        <taxon>Rhabditomorpha</taxon>
        <taxon>Rhabditoidea</taxon>
        <taxon>Rhabditidae</taxon>
        <taxon>Diploscapter</taxon>
    </lineage>
</organism>
<keyword evidence="11 26" id="KW-0472">Membrane</keyword>
<dbReference type="GO" id="GO:0030672">
    <property type="term" value="C:synaptic vesicle membrane"/>
    <property type="evidence" value="ECO:0007669"/>
    <property type="project" value="UniProtKB-SubCell"/>
</dbReference>
<feature type="transmembrane region" description="Helical" evidence="26">
    <location>
        <begin position="347"/>
        <end position="366"/>
    </location>
</feature>
<evidence type="ECO:0000256" key="22">
    <source>
        <dbReference type="ARBA" id="ARBA00069713"/>
    </source>
</evidence>
<dbReference type="GO" id="GO:0006820">
    <property type="term" value="P:monoatomic anion transport"/>
    <property type="evidence" value="ECO:0007669"/>
    <property type="project" value="TreeGrafter"/>
</dbReference>
<dbReference type="STRING" id="2018661.A0A2A2JBC9"/>
<dbReference type="FunFam" id="1.20.1250.20:FF:000067">
    <property type="entry name" value="sialin isoform X2"/>
    <property type="match status" value="1"/>
</dbReference>
<dbReference type="InterPro" id="IPR036259">
    <property type="entry name" value="MFS_trans_sf"/>
</dbReference>
<name>A0A2A2JBC9_9BILA</name>
<keyword evidence="6" id="KW-1003">Cell membrane</keyword>
<dbReference type="GO" id="GO:0046942">
    <property type="term" value="P:carboxylic acid transport"/>
    <property type="evidence" value="ECO:0007669"/>
    <property type="project" value="UniProtKB-ARBA"/>
</dbReference>
<dbReference type="InterPro" id="IPR020846">
    <property type="entry name" value="MFS_dom"/>
</dbReference>
<comment type="function">
    <text evidence="21">Receptor for CM101, a polysaccharide produced by group B Streptococcus with antipathoangiogenic properties.</text>
</comment>
<dbReference type="Proteomes" id="UP000218231">
    <property type="component" value="Unassembled WGS sequence"/>
</dbReference>
<comment type="catalytic activity">
    <reaction evidence="15">
        <text>2 nitrate(out) + H(+)(out) = 2 nitrate(in) + H(+)(in)</text>
        <dbReference type="Rhea" id="RHEA:71539"/>
        <dbReference type="ChEBI" id="CHEBI:15378"/>
        <dbReference type="ChEBI" id="CHEBI:17632"/>
    </reaction>
    <physiologicalReaction direction="left-to-right" evidence="15">
        <dbReference type="Rhea" id="RHEA:71540"/>
    </physiologicalReaction>
</comment>
<dbReference type="OrthoDB" id="2985014at2759"/>
<dbReference type="Gene3D" id="1.20.1250.20">
    <property type="entry name" value="MFS general substrate transporter like domains"/>
    <property type="match status" value="2"/>
</dbReference>
<evidence type="ECO:0000256" key="14">
    <source>
        <dbReference type="ARBA" id="ARBA00023329"/>
    </source>
</evidence>
<evidence type="ECO:0000256" key="19">
    <source>
        <dbReference type="ARBA" id="ARBA00051447"/>
    </source>
</evidence>
<keyword evidence="7 26" id="KW-0812">Transmembrane</keyword>
<dbReference type="CDD" id="cd17318">
    <property type="entry name" value="MFS_SLC17"/>
    <property type="match status" value="1"/>
</dbReference>
<feature type="transmembrane region" description="Helical" evidence="26">
    <location>
        <begin position="372"/>
        <end position="394"/>
    </location>
</feature>
<evidence type="ECO:0000256" key="24">
    <source>
        <dbReference type="ARBA" id="ARBA00081195"/>
    </source>
</evidence>
<evidence type="ECO:0000256" key="9">
    <source>
        <dbReference type="ARBA" id="ARBA00022989"/>
    </source>
</evidence>
<evidence type="ECO:0000256" key="3">
    <source>
        <dbReference type="ARBA" id="ARBA00004638"/>
    </source>
</evidence>
<evidence type="ECO:0000256" key="26">
    <source>
        <dbReference type="SAM" id="Phobius"/>
    </source>
</evidence>
<evidence type="ECO:0000256" key="18">
    <source>
        <dbReference type="ARBA" id="ARBA00051403"/>
    </source>
</evidence>
<feature type="domain" description="Major facilitator superfamily (MFS) profile" evidence="27">
    <location>
        <begin position="18"/>
        <end position="464"/>
    </location>
</feature>
<proteinExistence type="predicted"/>
<reference evidence="28 29" key="1">
    <citation type="journal article" date="2017" name="Curr. Biol.">
        <title>Genome architecture and evolution of a unichromosomal asexual nematode.</title>
        <authorList>
            <person name="Fradin H."/>
            <person name="Zegar C."/>
            <person name="Gutwein M."/>
            <person name="Lucas J."/>
            <person name="Kovtun M."/>
            <person name="Corcoran D."/>
            <person name="Baugh L.R."/>
            <person name="Kiontke K."/>
            <person name="Gunsalus K."/>
            <person name="Fitch D.H."/>
            <person name="Piano F."/>
        </authorList>
    </citation>
    <scope>NUCLEOTIDE SEQUENCE [LARGE SCALE GENOMIC DNA]</scope>
    <source>
        <strain evidence="28">PF1309</strain>
    </source>
</reference>
<keyword evidence="10" id="KW-0770">Synapse</keyword>
<keyword evidence="12" id="KW-0325">Glycoprotein</keyword>
<dbReference type="FunFam" id="1.20.1250.20:FF:000003">
    <property type="entry name" value="Solute carrier family 17 member 3"/>
    <property type="match status" value="1"/>
</dbReference>
<keyword evidence="14" id="KW-0968">Cytoplasmic vesicle</keyword>
<dbReference type="AlphaFoldDB" id="A0A2A2JBC9"/>
<evidence type="ECO:0000256" key="20">
    <source>
        <dbReference type="ARBA" id="ARBA00051612"/>
    </source>
</evidence>
<dbReference type="PANTHER" id="PTHR11662">
    <property type="entry name" value="SOLUTE CARRIER FAMILY 17"/>
    <property type="match status" value="1"/>
</dbReference>
<comment type="catalytic activity">
    <reaction evidence="20">
        <text>D-glucuronate(out) + H(+)(out) = D-glucuronate(in) + H(+)(in)</text>
        <dbReference type="Rhea" id="RHEA:72591"/>
        <dbReference type="ChEBI" id="CHEBI:15378"/>
        <dbReference type="ChEBI" id="CHEBI:58720"/>
    </reaction>
    <physiologicalReaction direction="left-to-right" evidence="20">
        <dbReference type="Rhea" id="RHEA:72592"/>
    </physiologicalReaction>
</comment>